<dbReference type="EMBL" id="BOOZ01000012">
    <property type="protein sequence ID" value="GIJ09411.1"/>
    <property type="molecule type" value="Genomic_DNA"/>
</dbReference>
<dbReference type="InterPro" id="IPR058532">
    <property type="entry name" value="YjbR/MT2646/Rv2570-like"/>
</dbReference>
<gene>
    <name evidence="2" type="ORF">Van01_26250</name>
</gene>
<feature type="region of interest" description="Disordered" evidence="1">
    <location>
        <begin position="1"/>
        <end position="29"/>
    </location>
</feature>
<dbReference type="RefSeq" id="WP_239099048.1">
    <property type="nucleotide sequence ID" value="NZ_BOOZ01000012.1"/>
</dbReference>
<sequence>MRSTIADRRPPRQYAPRNAQVIGRPGGAPHARRLAYRREVASWDDVRRIALGLPETSERPSYDGVAAWRVKDKPFVWERPLRGKELQELGSAAPDGPILGVRVADLGVKEALLADDPGLFFTTPHFDGYPSVLVRLDRIDLPELTELIVEAWYARAPKRLATAYQAQTAPPEAGG</sequence>
<reference evidence="2 3" key="1">
    <citation type="submission" date="2021-01" db="EMBL/GenBank/DDBJ databases">
        <title>Whole genome shotgun sequence of Verrucosispora andamanensis NBRC 109075.</title>
        <authorList>
            <person name="Komaki H."/>
            <person name="Tamura T."/>
        </authorList>
    </citation>
    <scope>NUCLEOTIDE SEQUENCE [LARGE SCALE GENOMIC DNA]</scope>
    <source>
        <strain evidence="2 3">NBRC 109075</strain>
    </source>
</reference>
<evidence type="ECO:0000256" key="1">
    <source>
        <dbReference type="SAM" id="MobiDB-lite"/>
    </source>
</evidence>
<keyword evidence="3" id="KW-1185">Reference proteome</keyword>
<protein>
    <recommendedName>
        <fullName evidence="4">MmcQ/YjbR family DNA-binding protein</fullName>
    </recommendedName>
</protein>
<name>A0ABQ4HV91_9ACTN</name>
<organism evidence="2 3">
    <name type="scientific">Micromonospora andamanensis</name>
    <dbReference type="NCBI Taxonomy" id="1287068"/>
    <lineage>
        <taxon>Bacteria</taxon>
        <taxon>Bacillati</taxon>
        <taxon>Actinomycetota</taxon>
        <taxon>Actinomycetes</taxon>
        <taxon>Micromonosporales</taxon>
        <taxon>Micromonosporaceae</taxon>
        <taxon>Micromonospora</taxon>
    </lineage>
</organism>
<evidence type="ECO:0000313" key="2">
    <source>
        <dbReference type="EMBL" id="GIJ09411.1"/>
    </source>
</evidence>
<dbReference type="Proteomes" id="UP000647017">
    <property type="component" value="Unassembled WGS sequence"/>
</dbReference>
<proteinExistence type="predicted"/>
<evidence type="ECO:0008006" key="4">
    <source>
        <dbReference type="Google" id="ProtNLM"/>
    </source>
</evidence>
<comment type="caution">
    <text evidence="2">The sequence shown here is derived from an EMBL/GenBank/DDBJ whole genome shotgun (WGS) entry which is preliminary data.</text>
</comment>
<accession>A0ABQ4HV91</accession>
<dbReference type="Pfam" id="PF04237">
    <property type="entry name" value="YjbR"/>
    <property type="match status" value="1"/>
</dbReference>
<feature type="compositionally biased region" description="Basic and acidic residues" evidence="1">
    <location>
        <begin position="1"/>
        <end position="10"/>
    </location>
</feature>
<evidence type="ECO:0000313" key="3">
    <source>
        <dbReference type="Proteomes" id="UP000647017"/>
    </source>
</evidence>